<evidence type="ECO:0000256" key="1">
    <source>
        <dbReference type="SAM" id="Phobius"/>
    </source>
</evidence>
<evidence type="ECO:0000313" key="2">
    <source>
        <dbReference type="EMBL" id="SKB52547.1"/>
    </source>
</evidence>
<feature type="transmembrane region" description="Helical" evidence="1">
    <location>
        <begin position="123"/>
        <end position="141"/>
    </location>
</feature>
<feature type="transmembrane region" description="Helical" evidence="1">
    <location>
        <begin position="85"/>
        <end position="103"/>
    </location>
</feature>
<evidence type="ECO:0008006" key="4">
    <source>
        <dbReference type="Google" id="ProtNLM"/>
    </source>
</evidence>
<protein>
    <recommendedName>
        <fullName evidence="4">DUF4293 family protein</fullName>
    </recommendedName>
</protein>
<dbReference type="Proteomes" id="UP000189981">
    <property type="component" value="Unassembled WGS sequence"/>
</dbReference>
<dbReference type="EMBL" id="FUYR01000001">
    <property type="protein sequence ID" value="SKB52547.1"/>
    <property type="molecule type" value="Genomic_DNA"/>
</dbReference>
<dbReference type="Pfam" id="PF14126">
    <property type="entry name" value="DUF4293"/>
    <property type="match status" value="1"/>
</dbReference>
<dbReference type="RefSeq" id="WP_079702177.1">
    <property type="nucleotide sequence ID" value="NZ_FUYR01000001.1"/>
</dbReference>
<dbReference type="STRING" id="572036.SAMN05661099_1735"/>
<keyword evidence="1" id="KW-0812">Transmembrane</keyword>
<sequence>MIQRIQSVWLFFATACIFSLFLFPYLQVLNADGSASLIKVTGVYQSIAGQQVQTEPFLALTIATVILALIPFAIIFMFRDRKKQVGLSYIAIILVIGFSFWLIQTAKGVLGSVELQAENYGVGSLIPSISILFLILAIRGMKKDDRLIKSADRLR</sequence>
<proteinExistence type="predicted"/>
<keyword evidence="1" id="KW-1133">Transmembrane helix</keyword>
<accession>A0A1T5BZG1</accession>
<feature type="transmembrane region" description="Helical" evidence="1">
    <location>
        <begin position="7"/>
        <end position="26"/>
    </location>
</feature>
<dbReference type="OrthoDB" id="594989at2"/>
<gene>
    <name evidence="2" type="ORF">SAMN05661099_1735</name>
</gene>
<keyword evidence="3" id="KW-1185">Reference proteome</keyword>
<keyword evidence="1" id="KW-0472">Membrane</keyword>
<evidence type="ECO:0000313" key="3">
    <source>
        <dbReference type="Proteomes" id="UP000189981"/>
    </source>
</evidence>
<organism evidence="2 3">
    <name type="scientific">Daejeonella lutea</name>
    <dbReference type="NCBI Taxonomy" id="572036"/>
    <lineage>
        <taxon>Bacteria</taxon>
        <taxon>Pseudomonadati</taxon>
        <taxon>Bacteroidota</taxon>
        <taxon>Sphingobacteriia</taxon>
        <taxon>Sphingobacteriales</taxon>
        <taxon>Sphingobacteriaceae</taxon>
        <taxon>Daejeonella</taxon>
    </lineage>
</organism>
<reference evidence="3" key="1">
    <citation type="submission" date="2017-02" db="EMBL/GenBank/DDBJ databases">
        <authorList>
            <person name="Varghese N."/>
            <person name="Submissions S."/>
        </authorList>
    </citation>
    <scope>NUCLEOTIDE SEQUENCE [LARGE SCALE GENOMIC DNA]</scope>
    <source>
        <strain evidence="3">DSM 22385</strain>
    </source>
</reference>
<dbReference type="PROSITE" id="PS51257">
    <property type="entry name" value="PROKAR_LIPOPROTEIN"/>
    <property type="match status" value="1"/>
</dbReference>
<feature type="transmembrane region" description="Helical" evidence="1">
    <location>
        <begin position="57"/>
        <end position="78"/>
    </location>
</feature>
<dbReference type="InterPro" id="IPR025635">
    <property type="entry name" value="DUF4293"/>
</dbReference>
<name>A0A1T5BZG1_9SPHI</name>
<dbReference type="AlphaFoldDB" id="A0A1T5BZG1"/>